<dbReference type="PANTHER" id="PTHR42718">
    <property type="entry name" value="MAJOR FACILITATOR SUPERFAMILY MULTIDRUG TRANSPORTER MFSC"/>
    <property type="match status" value="1"/>
</dbReference>
<dbReference type="InterPro" id="IPR011701">
    <property type="entry name" value="MFS"/>
</dbReference>
<dbReference type="NCBIfam" id="TIGR00711">
    <property type="entry name" value="efflux_EmrB"/>
    <property type="match status" value="1"/>
</dbReference>
<dbReference type="PANTHER" id="PTHR42718:SF9">
    <property type="entry name" value="MAJOR FACILITATOR SUPERFAMILY MULTIDRUG TRANSPORTER MFSC"/>
    <property type="match status" value="1"/>
</dbReference>
<name>A0ABY9UZW5_9ACTN</name>
<feature type="domain" description="Major facilitator superfamily (MFS) profile" evidence="10">
    <location>
        <begin position="28"/>
        <end position="484"/>
    </location>
</feature>
<dbReference type="RefSeq" id="WP_311036960.1">
    <property type="nucleotide sequence ID" value="NZ_CP117522.1"/>
</dbReference>
<dbReference type="Pfam" id="PF07690">
    <property type="entry name" value="MFS_1"/>
    <property type="match status" value="1"/>
</dbReference>
<feature type="transmembrane region" description="Helical" evidence="9">
    <location>
        <begin position="119"/>
        <end position="140"/>
    </location>
</feature>
<dbReference type="Gene3D" id="1.20.1250.20">
    <property type="entry name" value="MFS general substrate transporter like domains"/>
    <property type="match status" value="2"/>
</dbReference>
<feature type="transmembrane region" description="Helical" evidence="9">
    <location>
        <begin position="246"/>
        <end position="266"/>
    </location>
</feature>
<evidence type="ECO:0000256" key="1">
    <source>
        <dbReference type="ARBA" id="ARBA00004651"/>
    </source>
</evidence>
<evidence type="ECO:0000256" key="8">
    <source>
        <dbReference type="ARBA" id="ARBA00023251"/>
    </source>
</evidence>
<evidence type="ECO:0000313" key="11">
    <source>
        <dbReference type="EMBL" id="WNE98150.1"/>
    </source>
</evidence>
<dbReference type="InterPro" id="IPR020846">
    <property type="entry name" value="MFS_dom"/>
</dbReference>
<dbReference type="InterPro" id="IPR036259">
    <property type="entry name" value="MFS_trans_sf"/>
</dbReference>
<feature type="transmembrane region" description="Helical" evidence="9">
    <location>
        <begin position="287"/>
        <end position="308"/>
    </location>
</feature>
<feature type="transmembrane region" description="Helical" evidence="9">
    <location>
        <begin position="152"/>
        <end position="170"/>
    </location>
</feature>
<proteinExistence type="inferred from homology"/>
<keyword evidence="6 9" id="KW-1133">Transmembrane helix</keyword>
<feature type="transmembrane region" description="Helical" evidence="9">
    <location>
        <begin position="70"/>
        <end position="86"/>
    </location>
</feature>
<feature type="transmembrane region" description="Helical" evidence="9">
    <location>
        <begin position="374"/>
        <end position="400"/>
    </location>
</feature>
<gene>
    <name evidence="11" type="ORF">PS467_23905</name>
</gene>
<feature type="transmembrane region" description="Helical" evidence="9">
    <location>
        <begin position="214"/>
        <end position="234"/>
    </location>
</feature>
<dbReference type="PROSITE" id="PS50850">
    <property type="entry name" value="MFS"/>
    <property type="match status" value="1"/>
</dbReference>
<evidence type="ECO:0000313" key="12">
    <source>
        <dbReference type="Proteomes" id="UP001305606"/>
    </source>
</evidence>
<organism evidence="11 12">
    <name type="scientific">Streptomyces luomodiensis</name>
    <dbReference type="NCBI Taxonomy" id="3026192"/>
    <lineage>
        <taxon>Bacteria</taxon>
        <taxon>Bacillati</taxon>
        <taxon>Actinomycetota</taxon>
        <taxon>Actinomycetes</taxon>
        <taxon>Kitasatosporales</taxon>
        <taxon>Streptomycetaceae</taxon>
        <taxon>Streptomyces</taxon>
    </lineage>
</organism>
<evidence type="ECO:0000256" key="4">
    <source>
        <dbReference type="ARBA" id="ARBA00022475"/>
    </source>
</evidence>
<evidence type="ECO:0000256" key="3">
    <source>
        <dbReference type="ARBA" id="ARBA00022448"/>
    </source>
</evidence>
<comment type="subcellular location">
    <subcellularLocation>
        <location evidence="1">Cell membrane</location>
        <topology evidence="1">Multi-pass membrane protein</topology>
    </subcellularLocation>
</comment>
<dbReference type="CDD" id="cd17503">
    <property type="entry name" value="MFS_LmrB_MDR_like"/>
    <property type="match status" value="1"/>
</dbReference>
<evidence type="ECO:0000256" key="9">
    <source>
        <dbReference type="SAM" id="Phobius"/>
    </source>
</evidence>
<dbReference type="InterPro" id="IPR004638">
    <property type="entry name" value="EmrB-like"/>
</dbReference>
<evidence type="ECO:0000256" key="5">
    <source>
        <dbReference type="ARBA" id="ARBA00022692"/>
    </source>
</evidence>
<feature type="transmembrane region" description="Helical" evidence="9">
    <location>
        <begin position="182"/>
        <end position="202"/>
    </location>
</feature>
<feature type="transmembrane region" description="Helical" evidence="9">
    <location>
        <begin position="25"/>
        <end position="50"/>
    </location>
</feature>
<feature type="transmembrane region" description="Helical" evidence="9">
    <location>
        <begin position="461"/>
        <end position="480"/>
    </location>
</feature>
<reference evidence="11 12" key="1">
    <citation type="submission" date="2023-02" db="EMBL/GenBank/DDBJ databases">
        <title>Streptomyces sp. SCA4-21 with antifungal activity against Fusarium oxysporum f. sp. cubense, Streptomyces sp. SCA2-17 with antifungal activity against Fusarium oxysporum f. sp. cubense.</title>
        <authorList>
            <person name="Qi D."/>
        </authorList>
    </citation>
    <scope>NUCLEOTIDE SEQUENCE [LARGE SCALE GENOMIC DNA]</scope>
    <source>
        <strain evidence="11 12">SCA4-21</strain>
    </source>
</reference>
<feature type="transmembrane region" description="Helical" evidence="9">
    <location>
        <begin position="93"/>
        <end position="113"/>
    </location>
</feature>
<dbReference type="SUPFAM" id="SSF103473">
    <property type="entry name" value="MFS general substrate transporter"/>
    <property type="match status" value="1"/>
</dbReference>
<evidence type="ECO:0000256" key="7">
    <source>
        <dbReference type="ARBA" id="ARBA00023136"/>
    </source>
</evidence>
<keyword evidence="5 9" id="KW-0812">Transmembrane</keyword>
<evidence type="ECO:0000256" key="6">
    <source>
        <dbReference type="ARBA" id="ARBA00022989"/>
    </source>
</evidence>
<feature type="transmembrane region" description="Helical" evidence="9">
    <location>
        <begin position="350"/>
        <end position="368"/>
    </location>
</feature>
<sequence length="499" mass="52405">MTSPSTGAPSSAPEQSASDRLDPALIRLGVILVIGAIASMLDTTIVSVAIDGLSHEFDTDISTIQWASTGYLLALSAVIPLTGWAVERFGARTMWLFSLTAFLAGSALCGAAWSVGSLIAFRVLQGIGGGLITPVMQTILVRAAGPQRIGRIMSIVAVPGHLSPIVGPLVGGAIIDSVSWRWIFYVNVPICVIALLLAWRGVPRDTRSDTAARLDVLGLSLLSPGLAAIIYGLSQTSRPEGFGATPVVVSLSLGAVLLAAFAAHALRTRITPVLDLRLFRHRSFTAATLLMFLGGMSVFGAMLLMPLYYQQVRDKSALDAGLLLAPQSIGTIIALTYVGKLTDRIGSRPIVLTGVAIGVAGTLAYTQVQPDTSVWLLSGSLLIWGIGIAASMVPIMSAAYQGLEPAAIPRATSAISVIQRLGGSFGTAVLSVILQRQITRHTEGGQSPSDPDALTKAFDTTFWWVLGFTALTLLPALLLPQVKKREPAGRTPEPATADR</sequence>
<evidence type="ECO:0000256" key="2">
    <source>
        <dbReference type="ARBA" id="ARBA00008537"/>
    </source>
</evidence>
<keyword evidence="8" id="KW-0046">Antibiotic resistance</keyword>
<keyword evidence="3" id="KW-0813">Transport</keyword>
<keyword evidence="7 9" id="KW-0472">Membrane</keyword>
<protein>
    <submittedName>
        <fullName evidence="11">MDR family MFS transporter</fullName>
    </submittedName>
</protein>
<evidence type="ECO:0000259" key="10">
    <source>
        <dbReference type="PROSITE" id="PS50850"/>
    </source>
</evidence>
<comment type="similarity">
    <text evidence="2">Belongs to the major facilitator superfamily. EmrB family.</text>
</comment>
<dbReference type="Proteomes" id="UP001305606">
    <property type="component" value="Chromosome"/>
</dbReference>
<accession>A0ABY9UZW5</accession>
<keyword evidence="4" id="KW-1003">Cell membrane</keyword>
<keyword evidence="12" id="KW-1185">Reference proteome</keyword>
<dbReference type="EMBL" id="CP117522">
    <property type="protein sequence ID" value="WNE98150.1"/>
    <property type="molecule type" value="Genomic_DNA"/>
</dbReference>